<dbReference type="EMBL" id="BEXD01002779">
    <property type="protein sequence ID" value="GBB99351.1"/>
    <property type="molecule type" value="Genomic_DNA"/>
</dbReference>
<keyword evidence="2" id="KW-1185">Reference proteome</keyword>
<protein>
    <submittedName>
        <fullName evidence="1">Uncharacterized protein</fullName>
    </submittedName>
</protein>
<dbReference type="Proteomes" id="UP000247702">
    <property type="component" value="Unassembled WGS sequence"/>
</dbReference>
<reference evidence="1 2" key="1">
    <citation type="submission" date="2017-11" db="EMBL/GenBank/DDBJ databases">
        <title>The genome of Rhizophagus clarus HR1 reveals common genetic basis of auxotrophy among arbuscular mycorrhizal fungi.</title>
        <authorList>
            <person name="Kobayashi Y."/>
        </authorList>
    </citation>
    <scope>NUCLEOTIDE SEQUENCE [LARGE SCALE GENOMIC DNA]</scope>
    <source>
        <strain evidence="1 2">HR1</strain>
    </source>
</reference>
<evidence type="ECO:0000313" key="1">
    <source>
        <dbReference type="EMBL" id="GBB99351.1"/>
    </source>
</evidence>
<proteinExistence type="predicted"/>
<dbReference type="AlphaFoldDB" id="A0A2Z6RS58"/>
<organism evidence="1 2">
    <name type="scientific">Rhizophagus clarus</name>
    <dbReference type="NCBI Taxonomy" id="94130"/>
    <lineage>
        <taxon>Eukaryota</taxon>
        <taxon>Fungi</taxon>
        <taxon>Fungi incertae sedis</taxon>
        <taxon>Mucoromycota</taxon>
        <taxon>Glomeromycotina</taxon>
        <taxon>Glomeromycetes</taxon>
        <taxon>Glomerales</taxon>
        <taxon>Glomeraceae</taxon>
        <taxon>Rhizophagus</taxon>
    </lineage>
</organism>
<accession>A0A2Z6RS58</accession>
<name>A0A2Z6RS58_9GLOM</name>
<gene>
    <name evidence="1" type="ORF">RclHR1_00350007</name>
</gene>
<sequence length="116" mass="13898">MNTTNRTLELRLPDEYYELDSKIEVNKEEKINFIINRNISNISSFIFYRLPDEYYELDSGIRLPDEYYKLDSEIGINGEEENTNSFFGDRTSLNLHEDNVRRDWVKNSLSNIKEIY</sequence>
<evidence type="ECO:0000313" key="2">
    <source>
        <dbReference type="Proteomes" id="UP000247702"/>
    </source>
</evidence>
<comment type="caution">
    <text evidence="1">The sequence shown here is derived from an EMBL/GenBank/DDBJ whole genome shotgun (WGS) entry which is preliminary data.</text>
</comment>